<evidence type="ECO:0000256" key="4">
    <source>
        <dbReference type="ARBA" id="ARBA00023136"/>
    </source>
</evidence>
<accession>A0A1F5KK39</accession>
<feature type="transmembrane region" description="Helical" evidence="5">
    <location>
        <begin position="12"/>
        <end position="34"/>
    </location>
</feature>
<evidence type="ECO:0000256" key="1">
    <source>
        <dbReference type="ARBA" id="ARBA00004141"/>
    </source>
</evidence>
<comment type="subcellular location">
    <subcellularLocation>
        <location evidence="1">Membrane</location>
        <topology evidence="1">Multi-pass membrane protein</topology>
    </subcellularLocation>
</comment>
<feature type="transmembrane region" description="Helical" evidence="5">
    <location>
        <begin position="306"/>
        <end position="326"/>
    </location>
</feature>
<dbReference type="CDD" id="cd13128">
    <property type="entry name" value="MATE_Wzx_like"/>
    <property type="match status" value="1"/>
</dbReference>
<feature type="transmembrane region" description="Helical" evidence="5">
    <location>
        <begin position="263"/>
        <end position="285"/>
    </location>
</feature>
<feature type="transmembrane region" description="Helical" evidence="5">
    <location>
        <begin position="82"/>
        <end position="104"/>
    </location>
</feature>
<feature type="transmembrane region" description="Helical" evidence="5">
    <location>
        <begin position="366"/>
        <end position="388"/>
    </location>
</feature>
<feature type="transmembrane region" description="Helical" evidence="5">
    <location>
        <begin position="40"/>
        <end position="61"/>
    </location>
</feature>
<dbReference type="PANTHER" id="PTHR43424:SF1">
    <property type="entry name" value="LOCUS PUTATIVE PROTEIN 1-RELATED"/>
    <property type="match status" value="1"/>
</dbReference>
<feature type="transmembrane region" description="Helical" evidence="5">
    <location>
        <begin position="332"/>
        <end position="354"/>
    </location>
</feature>
<dbReference type="GO" id="GO:0016020">
    <property type="term" value="C:membrane"/>
    <property type="evidence" value="ECO:0007669"/>
    <property type="project" value="UniProtKB-SubCell"/>
</dbReference>
<feature type="transmembrane region" description="Helical" evidence="5">
    <location>
        <begin position="223"/>
        <end position="243"/>
    </location>
</feature>
<dbReference type="Proteomes" id="UP000177328">
    <property type="component" value="Unassembled WGS sequence"/>
</dbReference>
<feature type="transmembrane region" description="Helical" evidence="5">
    <location>
        <begin position="147"/>
        <end position="169"/>
    </location>
</feature>
<dbReference type="PANTHER" id="PTHR43424">
    <property type="entry name" value="LOCUS PUTATIVE PROTEIN 1-RELATED"/>
    <property type="match status" value="1"/>
</dbReference>
<evidence type="ECO:0000313" key="6">
    <source>
        <dbReference type="EMBL" id="OGE41262.1"/>
    </source>
</evidence>
<proteinExistence type="predicted"/>
<keyword evidence="4 5" id="KW-0472">Membrane</keyword>
<protein>
    <submittedName>
        <fullName evidence="6">Uncharacterized protein</fullName>
    </submittedName>
</protein>
<feature type="transmembrane region" description="Helical" evidence="5">
    <location>
        <begin position="116"/>
        <end position="135"/>
    </location>
</feature>
<evidence type="ECO:0000256" key="3">
    <source>
        <dbReference type="ARBA" id="ARBA00022989"/>
    </source>
</evidence>
<feature type="transmembrane region" description="Helical" evidence="5">
    <location>
        <begin position="175"/>
        <end position="202"/>
    </location>
</feature>
<dbReference type="InterPro" id="IPR002797">
    <property type="entry name" value="Polysacc_synth"/>
</dbReference>
<reference evidence="6 7" key="1">
    <citation type="journal article" date="2016" name="Nat. Commun.">
        <title>Thousands of microbial genomes shed light on interconnected biogeochemical processes in an aquifer system.</title>
        <authorList>
            <person name="Anantharaman K."/>
            <person name="Brown C.T."/>
            <person name="Hug L.A."/>
            <person name="Sharon I."/>
            <person name="Castelle C.J."/>
            <person name="Probst A.J."/>
            <person name="Thomas B.C."/>
            <person name="Singh A."/>
            <person name="Wilkins M.J."/>
            <person name="Karaoz U."/>
            <person name="Brodie E.L."/>
            <person name="Williams K.H."/>
            <person name="Hubbard S.S."/>
            <person name="Banfield J.F."/>
        </authorList>
    </citation>
    <scope>NUCLEOTIDE SEQUENCE [LARGE SCALE GENOMIC DNA]</scope>
</reference>
<evidence type="ECO:0000313" key="7">
    <source>
        <dbReference type="Proteomes" id="UP000177328"/>
    </source>
</evidence>
<dbReference type="AlphaFoldDB" id="A0A1F5KK39"/>
<feature type="transmembrane region" description="Helical" evidence="5">
    <location>
        <begin position="394"/>
        <end position="416"/>
    </location>
</feature>
<name>A0A1F5KK39_9BACT</name>
<keyword evidence="3 5" id="KW-1133">Transmembrane helix</keyword>
<comment type="caution">
    <text evidence="6">The sequence shown here is derived from an EMBL/GenBank/DDBJ whole genome shotgun (WGS) entry which is preliminary data.</text>
</comment>
<organism evidence="6 7">
    <name type="scientific">Candidatus Daviesbacteria bacterium RIFCSPHIGHO2_02_FULL_43_12</name>
    <dbReference type="NCBI Taxonomy" id="1797776"/>
    <lineage>
        <taxon>Bacteria</taxon>
        <taxon>Candidatus Daviesiibacteriota</taxon>
    </lineage>
</organism>
<keyword evidence="2 5" id="KW-0812">Transmembrane</keyword>
<dbReference type="Pfam" id="PF01943">
    <property type="entry name" value="Polysacc_synt"/>
    <property type="match status" value="1"/>
</dbReference>
<dbReference type="InterPro" id="IPR052556">
    <property type="entry name" value="PolySynth_Transporter"/>
</dbReference>
<evidence type="ECO:0000256" key="2">
    <source>
        <dbReference type="ARBA" id="ARBA00022692"/>
    </source>
</evidence>
<sequence>MPPGIFRNSSYLMTAQLFTKVVSFFYTIYLIKILGDPAIFGLYTVALSYFSLISALAEFGINRFLTRQTALLSNKKDNKNKLSELFCSVLLFRLALISVVYALFALFLRVSDPDHMRVALTLLAVSAVLPQAIAFTLDSAFVGVEKLFWSSVGLVCLNIATTLFGVFLLSNGYGVFGAVSAIVLGQIFYCLVLFIIPIKLGYRYLKETKTSPHALSFEMLREIAVGSLPYGILGVLGLIYFKIDALLVAYIRGSYEAGIYGAAYKFLEAVVFIPATVATAMFPVLARLHSNDLAQVKRLYFKSLKLLFAASFVVLLGFVVVLPILIQHFLPQYINAIPTLLILSLTIPFIFIHVPGSLVLLSSDRYLTGVIALSVITVSFNIAANLMLIPMFGYNGAAVVTVLSEALSFVVFFAFLQRQVFKRL</sequence>
<dbReference type="EMBL" id="MFDD01000002">
    <property type="protein sequence ID" value="OGE41262.1"/>
    <property type="molecule type" value="Genomic_DNA"/>
</dbReference>
<gene>
    <name evidence="6" type="ORF">A3D25_01925</name>
</gene>
<evidence type="ECO:0000256" key="5">
    <source>
        <dbReference type="SAM" id="Phobius"/>
    </source>
</evidence>